<keyword evidence="3" id="KW-0240">DNA-directed RNA polymerase</keyword>
<dbReference type="Proteomes" id="UP000518752">
    <property type="component" value="Unassembled WGS sequence"/>
</dbReference>
<dbReference type="EMBL" id="JAACJN010000007">
    <property type="protein sequence ID" value="KAF5392112.1"/>
    <property type="molecule type" value="Genomic_DNA"/>
</dbReference>
<evidence type="ECO:0000256" key="3">
    <source>
        <dbReference type="ARBA" id="ARBA00022478"/>
    </source>
</evidence>
<protein>
    <recommendedName>
        <fullName evidence="9">Rpa49 subunit specific to nuclear RNA polymerase I</fullName>
    </recommendedName>
</protein>
<comment type="subcellular location">
    <subcellularLocation>
        <location evidence="1">Nucleus</location>
        <location evidence="1">Nucleolus</location>
    </subcellularLocation>
</comment>
<evidence type="ECO:0000313" key="7">
    <source>
        <dbReference type="EMBL" id="KAF5392112.1"/>
    </source>
</evidence>
<dbReference type="Pfam" id="PF06870">
    <property type="entry name" value="RNA_pol_I_A49"/>
    <property type="match status" value="1"/>
</dbReference>
<dbReference type="GO" id="GO:0000428">
    <property type="term" value="C:DNA-directed RNA polymerase complex"/>
    <property type="evidence" value="ECO:0007669"/>
    <property type="project" value="UniProtKB-KW"/>
</dbReference>
<comment type="similarity">
    <text evidence="2">Belongs to the eukaryotic RPA49/POLR1E RNA polymerase subunit family.</text>
</comment>
<keyword evidence="8" id="KW-1185">Reference proteome</keyword>
<dbReference type="AlphaFoldDB" id="A0A8H5HYY3"/>
<feature type="region of interest" description="Disordered" evidence="6">
    <location>
        <begin position="1"/>
        <end position="25"/>
    </location>
</feature>
<accession>A0A8H5HYY3</accession>
<dbReference type="OrthoDB" id="532500at2759"/>
<evidence type="ECO:0000256" key="5">
    <source>
        <dbReference type="ARBA" id="ARBA00023242"/>
    </source>
</evidence>
<comment type="caution">
    <text evidence="7">The sequence shown here is derived from an EMBL/GenBank/DDBJ whole genome shotgun (WGS) entry which is preliminary data.</text>
</comment>
<dbReference type="GO" id="GO:0003677">
    <property type="term" value="F:DNA binding"/>
    <property type="evidence" value="ECO:0007669"/>
    <property type="project" value="InterPro"/>
</dbReference>
<evidence type="ECO:0000256" key="1">
    <source>
        <dbReference type="ARBA" id="ARBA00004604"/>
    </source>
</evidence>
<dbReference type="InterPro" id="IPR009668">
    <property type="entry name" value="RNA_pol-assoc_fac_A49-like"/>
</dbReference>
<proteinExistence type="inferred from homology"/>
<evidence type="ECO:0000256" key="4">
    <source>
        <dbReference type="ARBA" id="ARBA00023163"/>
    </source>
</evidence>
<dbReference type="PANTHER" id="PTHR14440">
    <property type="entry name" value="DNA-DIRECTED RNA POLYMERASE I SUBUNIT RPA49"/>
    <property type="match status" value="1"/>
</dbReference>
<dbReference type="GO" id="GO:0005730">
    <property type="term" value="C:nucleolus"/>
    <property type="evidence" value="ECO:0007669"/>
    <property type="project" value="UniProtKB-SubCell"/>
</dbReference>
<evidence type="ECO:0000256" key="2">
    <source>
        <dbReference type="ARBA" id="ARBA00009430"/>
    </source>
</evidence>
<evidence type="ECO:0000256" key="6">
    <source>
        <dbReference type="SAM" id="MobiDB-lite"/>
    </source>
</evidence>
<sequence length="418" mass="45452">MNETFDPGPPLPPPLMANKRKRDDDDSLTLQLASAPSLGPLLGIFPALQAPNDTPFKYYTPTKAGAGSDMVVGEASQVEFISNEEESTRAADSGCGYVLAIRNGSKLKLLATQNSPFILTRTVKALKSILPADEPTSLAFREARTALGETFGTKKAKAAIRAQERNRVDVGAMQGVMQHVVEGIDEKAGGLLTQEDAKELADSARLIPPFSSTATEPAKVYPLNEMIPDSELKALDIAPVQDSIKNNGSTAGILPWKFSKWINNHLKRIGQQEKNRKARKQKFRPAQGLDKNTVYEKMNNVPTIVVDGLLSRFTETTRGSSVHIFTSAMSTKLLAYLLALCLHVDDFTSDPKMLADDLSMSLTSIQSAYKNLGCKLKTLTEHQLSTRGLSDTLGHTKFAVLVAPVVFPKVRTGKGKRT</sequence>
<keyword evidence="5" id="KW-0539">Nucleus</keyword>
<evidence type="ECO:0000313" key="8">
    <source>
        <dbReference type="Proteomes" id="UP000518752"/>
    </source>
</evidence>
<reference evidence="7 8" key="1">
    <citation type="journal article" date="2020" name="ISME J.">
        <title>Uncovering the hidden diversity of litter-decomposition mechanisms in mushroom-forming fungi.</title>
        <authorList>
            <person name="Floudas D."/>
            <person name="Bentzer J."/>
            <person name="Ahren D."/>
            <person name="Johansson T."/>
            <person name="Persson P."/>
            <person name="Tunlid A."/>
        </authorList>
    </citation>
    <scope>NUCLEOTIDE SEQUENCE [LARGE SCALE GENOMIC DNA]</scope>
    <source>
        <strain evidence="7 8">CBS 406.79</strain>
    </source>
</reference>
<organism evidence="7 8">
    <name type="scientific">Collybiopsis confluens</name>
    <dbReference type="NCBI Taxonomy" id="2823264"/>
    <lineage>
        <taxon>Eukaryota</taxon>
        <taxon>Fungi</taxon>
        <taxon>Dikarya</taxon>
        <taxon>Basidiomycota</taxon>
        <taxon>Agaricomycotina</taxon>
        <taxon>Agaricomycetes</taxon>
        <taxon>Agaricomycetidae</taxon>
        <taxon>Agaricales</taxon>
        <taxon>Marasmiineae</taxon>
        <taxon>Omphalotaceae</taxon>
        <taxon>Collybiopsis</taxon>
    </lineage>
</organism>
<gene>
    <name evidence="7" type="ORF">D9757_003204</name>
</gene>
<keyword evidence="4" id="KW-0804">Transcription</keyword>
<name>A0A8H5HYY3_9AGAR</name>
<evidence type="ECO:0008006" key="9">
    <source>
        <dbReference type="Google" id="ProtNLM"/>
    </source>
</evidence>
<dbReference type="GO" id="GO:0006351">
    <property type="term" value="P:DNA-templated transcription"/>
    <property type="evidence" value="ECO:0007669"/>
    <property type="project" value="InterPro"/>
</dbReference>